<dbReference type="EMBL" id="DS547473">
    <property type="protein sequence ID" value="EDQ98186.1"/>
    <property type="molecule type" value="Genomic_DNA"/>
</dbReference>
<dbReference type="GeneID" id="6086818"/>
<organism evidence="4">
    <name type="scientific">Laccaria bicolor (strain S238N-H82 / ATCC MYA-4686)</name>
    <name type="common">Bicoloured deceiver</name>
    <name type="synonym">Laccaria laccata var. bicolor</name>
    <dbReference type="NCBI Taxonomy" id="486041"/>
    <lineage>
        <taxon>Eukaryota</taxon>
        <taxon>Fungi</taxon>
        <taxon>Dikarya</taxon>
        <taxon>Basidiomycota</taxon>
        <taxon>Agaricomycotina</taxon>
        <taxon>Agaricomycetes</taxon>
        <taxon>Agaricomycetidae</taxon>
        <taxon>Agaricales</taxon>
        <taxon>Agaricineae</taxon>
        <taxon>Hydnangiaceae</taxon>
        <taxon>Laccaria</taxon>
    </lineage>
</organism>
<dbReference type="KEGG" id="lbc:LACBIDRAFT_309346"/>
<dbReference type="EMBL" id="DS547113">
    <property type="protein sequence ID" value="EDR05492.1"/>
    <property type="molecule type" value="Genomic_DNA"/>
</dbReference>
<dbReference type="GeneID" id="6079597"/>
<feature type="region of interest" description="Disordered" evidence="1">
    <location>
        <begin position="57"/>
        <end position="81"/>
    </location>
</feature>
<protein>
    <submittedName>
        <fullName evidence="3">Predicted protein</fullName>
    </submittedName>
</protein>
<reference evidence="3 4" key="1">
    <citation type="journal article" date="2008" name="Nature">
        <title>The genome of Laccaria bicolor provides insights into mycorrhizal symbiosis.</title>
        <authorList>
            <person name="Martin F."/>
            <person name="Aerts A."/>
            <person name="Ahren D."/>
            <person name="Brun A."/>
            <person name="Danchin E.G.J."/>
            <person name="Duchaussoy F."/>
            <person name="Gibon J."/>
            <person name="Kohler A."/>
            <person name="Lindquist E."/>
            <person name="Pereda V."/>
            <person name="Salamov A."/>
            <person name="Shapiro H.J."/>
            <person name="Wuyts J."/>
            <person name="Blaudez D."/>
            <person name="Buee M."/>
            <person name="Brokstein P."/>
            <person name="Canbaeck B."/>
            <person name="Cohen D."/>
            <person name="Courty P.E."/>
            <person name="Coutinho P.M."/>
            <person name="Delaruelle C."/>
            <person name="Detter J.C."/>
            <person name="Deveau A."/>
            <person name="DiFazio S."/>
            <person name="Duplessis S."/>
            <person name="Fraissinet-Tachet L."/>
            <person name="Lucic E."/>
            <person name="Frey-Klett P."/>
            <person name="Fourrey C."/>
            <person name="Feussner I."/>
            <person name="Gay G."/>
            <person name="Grimwood J."/>
            <person name="Hoegger P.J."/>
            <person name="Jain P."/>
            <person name="Kilaru S."/>
            <person name="Labbe J."/>
            <person name="Lin Y.C."/>
            <person name="Legue V."/>
            <person name="Le Tacon F."/>
            <person name="Marmeisse R."/>
            <person name="Melayah D."/>
            <person name="Montanini B."/>
            <person name="Muratet M."/>
            <person name="Nehls U."/>
            <person name="Niculita-Hirzel H."/>
            <person name="Oudot-Le Secq M.P."/>
            <person name="Peter M."/>
            <person name="Quesneville H."/>
            <person name="Rajashekar B."/>
            <person name="Reich M."/>
            <person name="Rouhier N."/>
            <person name="Schmutz J."/>
            <person name="Yin T."/>
            <person name="Chalot M."/>
            <person name="Henrissat B."/>
            <person name="Kuees U."/>
            <person name="Lucas S."/>
            <person name="Van de Peer Y."/>
            <person name="Podila G.K."/>
            <person name="Polle A."/>
            <person name="Pukkila P.J."/>
            <person name="Richardson P.M."/>
            <person name="Rouze P."/>
            <person name="Sanders I.R."/>
            <person name="Stajich J.E."/>
            <person name="Tunlid A."/>
            <person name="Tuskan G."/>
            <person name="Grigoriev I.V."/>
        </authorList>
    </citation>
    <scope>NUCLEOTIDE SEQUENCE [LARGE SCALE GENOMIC DNA]</scope>
    <source>
        <strain evidence="4">S238N-H82 / ATCC MYA-4686</strain>
    </source>
</reference>
<evidence type="ECO:0000313" key="4">
    <source>
        <dbReference type="Proteomes" id="UP000001194"/>
    </source>
</evidence>
<dbReference type="Proteomes" id="UP000001194">
    <property type="component" value="Unassembled WGS sequence"/>
</dbReference>
<dbReference type="KEGG" id="lbc:LACBIDRAFT_303306"/>
<dbReference type="RefSeq" id="XP_001884050.1">
    <property type="nucleotide sequence ID" value="XM_001884015.1"/>
</dbReference>
<evidence type="ECO:0000313" key="3">
    <source>
        <dbReference type="EMBL" id="EDR05492.1"/>
    </source>
</evidence>
<dbReference type="HOGENOM" id="CLU_2574270_0_0_1"/>
<proteinExistence type="predicted"/>
<evidence type="ECO:0000313" key="2">
    <source>
        <dbReference type="EMBL" id="EDQ98186.1"/>
    </source>
</evidence>
<dbReference type="InParanoid" id="B0DJB2"/>
<dbReference type="AlphaFoldDB" id="B0DJB2"/>
<dbReference type="RefSeq" id="XP_001891162.1">
    <property type="nucleotide sequence ID" value="XM_001891127.1"/>
</dbReference>
<keyword evidence="4" id="KW-1185">Reference proteome</keyword>
<evidence type="ECO:0000256" key="1">
    <source>
        <dbReference type="SAM" id="MobiDB-lite"/>
    </source>
</evidence>
<gene>
    <name evidence="3" type="ORF">LACBIDRAFT_303306</name>
    <name evidence="2" type="ORF">LACBIDRAFT_309346</name>
</gene>
<accession>B0DJB2</accession>
<name>B0DJB2_LACBS</name>
<sequence>MKVKMRLRLLAGNLHLVDVRFTEVLEDEWKAHSADRYVHPSVYFLYPDLIVSPSVSGPPAPPFPRARTTSFSQPEQRPRYP</sequence>